<dbReference type="Proteomes" id="UP000621856">
    <property type="component" value="Unassembled WGS sequence"/>
</dbReference>
<evidence type="ECO:0000313" key="4">
    <source>
        <dbReference type="EMBL" id="NHK26382.1"/>
    </source>
</evidence>
<dbReference type="AlphaFoldDB" id="A0A8J3A132"/>
<dbReference type="CDD" id="cd04301">
    <property type="entry name" value="NAT_SF"/>
    <property type="match status" value="1"/>
</dbReference>
<name>A0A8J3A132_9PROT</name>
<sequence length="206" mass="23364">MSAHDDTLTLGPARTMEDLARVYTIRAATYMAEQDCPYDEEFDGNDFVGTQILASEDGNPVGCIRLRYFGDFVKLERLAVLPSCRGKTLARKIITYAIEFCQRKGFRNFCAHVPDHTLTLWQSFGFRPAAPNGTPKSAFSFSDYEYQECHLYTDYSGEQVTLNSKPLTLIRPEGEWDRPGILDASSLRGAKDQKREGQYETYRKSA</sequence>
<dbReference type="Pfam" id="PF00583">
    <property type="entry name" value="Acetyltransf_1"/>
    <property type="match status" value="1"/>
</dbReference>
<evidence type="ECO:0000259" key="2">
    <source>
        <dbReference type="PROSITE" id="PS51186"/>
    </source>
</evidence>
<evidence type="ECO:0000256" key="1">
    <source>
        <dbReference type="SAM" id="MobiDB-lite"/>
    </source>
</evidence>
<keyword evidence="3" id="KW-0012">Acyltransferase</keyword>
<dbReference type="Proteomes" id="UP000818603">
    <property type="component" value="Unassembled WGS sequence"/>
</dbReference>
<evidence type="ECO:0000313" key="6">
    <source>
        <dbReference type="Proteomes" id="UP000818603"/>
    </source>
</evidence>
<dbReference type="SUPFAM" id="SSF55729">
    <property type="entry name" value="Acyl-CoA N-acyltransferases (Nat)"/>
    <property type="match status" value="1"/>
</dbReference>
<evidence type="ECO:0000313" key="5">
    <source>
        <dbReference type="Proteomes" id="UP000621856"/>
    </source>
</evidence>
<keyword evidence="3" id="KW-0808">Transferase</keyword>
<dbReference type="Gene3D" id="3.40.630.30">
    <property type="match status" value="1"/>
</dbReference>
<feature type="compositionally biased region" description="Basic and acidic residues" evidence="1">
    <location>
        <begin position="189"/>
        <end position="206"/>
    </location>
</feature>
<gene>
    <name evidence="4" type="ORF">FF098_000510</name>
    <name evidence="3" type="ORF">GCM10011355_01020</name>
</gene>
<accession>A0A8J3A132</accession>
<comment type="caution">
    <text evidence="3">The sequence shown here is derived from an EMBL/GenBank/DDBJ whole genome shotgun (WGS) entry which is preliminary data.</text>
</comment>
<dbReference type="EMBL" id="VCJR02000001">
    <property type="protein sequence ID" value="NHK26382.1"/>
    <property type="molecule type" value="Genomic_DNA"/>
</dbReference>
<dbReference type="RefSeq" id="WP_155135835.1">
    <property type="nucleotide sequence ID" value="NZ_BMGZ01000001.1"/>
</dbReference>
<keyword evidence="6" id="KW-1185">Reference proteome</keyword>
<dbReference type="PROSITE" id="PS51186">
    <property type="entry name" value="GNAT"/>
    <property type="match status" value="1"/>
</dbReference>
<reference evidence="4 6" key="2">
    <citation type="submission" date="2020-02" db="EMBL/GenBank/DDBJ databases">
        <title>Genome sequence of Parvularcula flava strain NH6-79.</title>
        <authorList>
            <person name="Abdul Karim M.H."/>
            <person name="Lam M.Q."/>
            <person name="Chen S.J."/>
            <person name="Yahya A."/>
            <person name="Shahir S."/>
            <person name="Shamsir M.S."/>
            <person name="Chong C.S."/>
        </authorList>
    </citation>
    <scope>NUCLEOTIDE SEQUENCE [LARGE SCALE GENOMIC DNA]</scope>
    <source>
        <strain evidence="4 6">NH6-79</strain>
    </source>
</reference>
<reference evidence="3" key="1">
    <citation type="journal article" date="2014" name="Int. J. Syst. Evol. Microbiol.">
        <title>Complete genome sequence of Corynebacterium casei LMG S-19264T (=DSM 44701T), isolated from a smear-ripened cheese.</title>
        <authorList>
            <consortium name="US DOE Joint Genome Institute (JGI-PGF)"/>
            <person name="Walter F."/>
            <person name="Albersmeier A."/>
            <person name="Kalinowski J."/>
            <person name="Ruckert C."/>
        </authorList>
    </citation>
    <scope>NUCLEOTIDE SEQUENCE</scope>
    <source>
        <strain evidence="3">CGMCC 1.14984</strain>
    </source>
</reference>
<dbReference type="InterPro" id="IPR016181">
    <property type="entry name" value="Acyl_CoA_acyltransferase"/>
</dbReference>
<reference evidence="3" key="3">
    <citation type="submission" date="2020-09" db="EMBL/GenBank/DDBJ databases">
        <authorList>
            <person name="Sun Q."/>
            <person name="Zhou Y."/>
        </authorList>
    </citation>
    <scope>NUCLEOTIDE SEQUENCE</scope>
    <source>
        <strain evidence="3">CGMCC 1.14984</strain>
    </source>
</reference>
<dbReference type="EMBL" id="BMGZ01000001">
    <property type="protein sequence ID" value="GGH92166.1"/>
    <property type="molecule type" value="Genomic_DNA"/>
</dbReference>
<dbReference type="InterPro" id="IPR000182">
    <property type="entry name" value="GNAT_dom"/>
</dbReference>
<feature type="domain" description="N-acetyltransferase" evidence="2">
    <location>
        <begin position="8"/>
        <end position="146"/>
    </location>
</feature>
<evidence type="ECO:0000313" key="3">
    <source>
        <dbReference type="EMBL" id="GGH92166.1"/>
    </source>
</evidence>
<feature type="region of interest" description="Disordered" evidence="1">
    <location>
        <begin position="187"/>
        <end position="206"/>
    </location>
</feature>
<protein>
    <submittedName>
        <fullName evidence="3">Acyltransferase</fullName>
    </submittedName>
    <submittedName>
        <fullName evidence="4">GNAT family N-acetyltransferase</fullName>
    </submittedName>
</protein>
<proteinExistence type="predicted"/>
<organism evidence="3 5">
    <name type="scientific">Aquisalinus luteolus</name>
    <dbReference type="NCBI Taxonomy" id="1566827"/>
    <lineage>
        <taxon>Bacteria</taxon>
        <taxon>Pseudomonadati</taxon>
        <taxon>Pseudomonadota</taxon>
        <taxon>Alphaproteobacteria</taxon>
        <taxon>Parvularculales</taxon>
        <taxon>Parvularculaceae</taxon>
        <taxon>Aquisalinus</taxon>
    </lineage>
</organism>
<dbReference type="GO" id="GO:0016747">
    <property type="term" value="F:acyltransferase activity, transferring groups other than amino-acyl groups"/>
    <property type="evidence" value="ECO:0007669"/>
    <property type="project" value="InterPro"/>
</dbReference>